<organism evidence="2">
    <name type="scientific">Angiostrongylus cantonensis</name>
    <name type="common">Rat lungworm</name>
    <dbReference type="NCBI Taxonomy" id="6313"/>
    <lineage>
        <taxon>Eukaryota</taxon>
        <taxon>Metazoa</taxon>
        <taxon>Ecdysozoa</taxon>
        <taxon>Nematoda</taxon>
        <taxon>Chromadorea</taxon>
        <taxon>Rhabditida</taxon>
        <taxon>Rhabditina</taxon>
        <taxon>Rhabditomorpha</taxon>
        <taxon>Strongyloidea</taxon>
        <taxon>Metastrongylidae</taxon>
        <taxon>Angiostrongylus</taxon>
    </lineage>
</organism>
<evidence type="ECO:0000256" key="1">
    <source>
        <dbReference type="SAM" id="Phobius"/>
    </source>
</evidence>
<keyword evidence="1" id="KW-0812">Transmembrane</keyword>
<reference evidence="2" key="2">
    <citation type="journal article" date="2009" name="BMC Mol. Biol.">
        <title>Preliminary molecular characterization of the human pathogen Angiostrongylus cantonensis.</title>
        <authorList>
            <person name="He H."/>
            <person name="Cheng M."/>
            <person name="Yang X."/>
            <person name="Meng J."/>
            <person name="He A."/>
            <person name="Zheng X."/>
            <person name="Li Z."/>
            <person name="Guo P."/>
            <person name="Pan Z."/>
            <person name="Zhan X."/>
        </authorList>
    </citation>
    <scope>NUCLEOTIDE SEQUENCE</scope>
</reference>
<name>C7TNS9_ANGCA</name>
<reference evidence="2" key="1">
    <citation type="submission" date="2008-08" db="EMBL/GenBank/DDBJ databases">
        <authorList>
            <person name="Zhan X.M."/>
        </authorList>
    </citation>
    <scope>NUCLEOTIDE SEQUENCE</scope>
</reference>
<accession>C7TNS9</accession>
<feature type="non-terminal residue" evidence="2">
    <location>
        <position position="1"/>
    </location>
</feature>
<dbReference type="AlphaFoldDB" id="C7TNS9"/>
<keyword evidence="1" id="KW-0472">Membrane</keyword>
<evidence type="ECO:0000313" key="2">
    <source>
        <dbReference type="EMBL" id="CAR63672.1"/>
    </source>
</evidence>
<sequence length="72" mass="8324">LLSCSTFMTTSLRKLFFMLHICFSYDPRCVHLTRILNLFLLIVVNESCFYVVTVVLNIFLFVTVLCSIARSP</sequence>
<feature type="transmembrane region" description="Helical" evidence="1">
    <location>
        <begin position="49"/>
        <end position="69"/>
    </location>
</feature>
<dbReference type="EMBL" id="FM207811">
    <property type="protein sequence ID" value="CAR63672.1"/>
    <property type="molecule type" value="mRNA"/>
</dbReference>
<proteinExistence type="evidence at transcript level"/>
<keyword evidence="1" id="KW-1133">Transmembrane helix</keyword>
<protein>
    <submittedName>
        <fullName evidence="2">Uncharacterized protein</fullName>
    </submittedName>
</protein>